<dbReference type="AlphaFoldDB" id="A0A2W4XJ08"/>
<reference evidence="4 5" key="2">
    <citation type="submission" date="2018-06" db="EMBL/GenBank/DDBJ databases">
        <title>Metagenomic assembly of (sub)arctic Cyanobacteria and their associated microbiome from non-axenic cultures.</title>
        <authorList>
            <person name="Baurain D."/>
        </authorList>
    </citation>
    <scope>NUCLEOTIDE SEQUENCE [LARGE SCALE GENOMIC DNA]</scope>
    <source>
        <strain evidence="4">ULC027bin1</strain>
    </source>
</reference>
<dbReference type="GO" id="GO:0016151">
    <property type="term" value="F:nickel cation binding"/>
    <property type="evidence" value="ECO:0007669"/>
    <property type="project" value="UniProtKB-UniRule"/>
</dbReference>
<dbReference type="Proteomes" id="UP000249794">
    <property type="component" value="Unassembled WGS sequence"/>
</dbReference>
<dbReference type="InterPro" id="IPR038277">
    <property type="entry name" value="UreF_sf"/>
</dbReference>
<dbReference type="InterPro" id="IPR002639">
    <property type="entry name" value="UreF"/>
</dbReference>
<evidence type="ECO:0000313" key="4">
    <source>
        <dbReference type="EMBL" id="PZO54409.1"/>
    </source>
</evidence>
<name>A0A2W4XJ08_9CYAN</name>
<keyword evidence="3" id="KW-0963">Cytoplasm</keyword>
<keyword evidence="2 3" id="KW-0143">Chaperone</keyword>
<sequence>MSTDSSNNLNTLDQQLMLMQLADSFFPSGAYTLSHGLESLVQSKAITRAEEIETFVRLLLCQKVGSTDMVALAHAYRASQSGDFTAIRDIDALLFAQTPIEKTRIAQRQSGRALLMVAGKTWPHPQLAALSQQSAAGEINCLHPVVFAVVAQVAGLDQQASLVAFVHGFVTGLLGAAIRLGAIGHLQAQQVRSAIAPDMASVCQSAATLSLDEMWSCTPLIDLAQMRQAKLSRRLFAS</sequence>
<comment type="caution">
    <text evidence="4">The sequence shown here is derived from an EMBL/GenBank/DDBJ whole genome shotgun (WGS) entry which is preliminary data.</text>
</comment>
<comment type="function">
    <text evidence="3">Required for maturation of urease via the functional incorporation of the urease nickel metallocenter.</text>
</comment>
<evidence type="ECO:0000256" key="3">
    <source>
        <dbReference type="HAMAP-Rule" id="MF_01385"/>
    </source>
</evidence>
<evidence type="ECO:0000256" key="1">
    <source>
        <dbReference type="ARBA" id="ARBA00022988"/>
    </source>
</evidence>
<dbReference type="PANTHER" id="PTHR33620">
    <property type="entry name" value="UREASE ACCESSORY PROTEIN F"/>
    <property type="match status" value="1"/>
</dbReference>
<comment type="subunit">
    <text evidence="3">UreD, UreF and UreG form a complex that acts as a GTP-hydrolysis-dependent molecular chaperone, activating the urease apoprotein by helping to assemble the nickel containing metallocenter of UreC. The UreE protein probably delivers the nickel.</text>
</comment>
<dbReference type="PANTHER" id="PTHR33620:SF1">
    <property type="entry name" value="UREASE ACCESSORY PROTEIN F"/>
    <property type="match status" value="1"/>
</dbReference>
<dbReference type="HAMAP" id="MF_01385">
    <property type="entry name" value="UreF"/>
    <property type="match status" value="1"/>
</dbReference>
<evidence type="ECO:0000256" key="2">
    <source>
        <dbReference type="ARBA" id="ARBA00023186"/>
    </source>
</evidence>
<accession>A0A2W4XJ08</accession>
<evidence type="ECO:0000313" key="5">
    <source>
        <dbReference type="Proteomes" id="UP000249794"/>
    </source>
</evidence>
<dbReference type="PIRSF" id="PIRSF009467">
    <property type="entry name" value="Ureas_acces_UreF"/>
    <property type="match status" value="1"/>
</dbReference>
<dbReference type="Pfam" id="PF01730">
    <property type="entry name" value="UreF"/>
    <property type="match status" value="1"/>
</dbReference>
<comment type="similarity">
    <text evidence="3">Belongs to the UreF family.</text>
</comment>
<dbReference type="GO" id="GO:0005737">
    <property type="term" value="C:cytoplasm"/>
    <property type="evidence" value="ECO:0007669"/>
    <property type="project" value="UniProtKB-SubCell"/>
</dbReference>
<reference evidence="5" key="1">
    <citation type="submission" date="2018-04" db="EMBL/GenBank/DDBJ databases">
        <authorList>
            <person name="Cornet L."/>
        </authorList>
    </citation>
    <scope>NUCLEOTIDE SEQUENCE [LARGE SCALE GENOMIC DNA]</scope>
</reference>
<comment type="subcellular location">
    <subcellularLocation>
        <location evidence="3">Cytoplasm</location>
    </subcellularLocation>
</comment>
<organism evidence="4 5">
    <name type="scientific">Phormidesmis priestleyi</name>
    <dbReference type="NCBI Taxonomy" id="268141"/>
    <lineage>
        <taxon>Bacteria</taxon>
        <taxon>Bacillati</taxon>
        <taxon>Cyanobacteriota</taxon>
        <taxon>Cyanophyceae</taxon>
        <taxon>Leptolyngbyales</taxon>
        <taxon>Leptolyngbyaceae</taxon>
        <taxon>Phormidesmis</taxon>
    </lineage>
</organism>
<dbReference type="Gene3D" id="1.10.4190.10">
    <property type="entry name" value="Urease accessory protein UreF"/>
    <property type="match status" value="1"/>
</dbReference>
<proteinExistence type="inferred from homology"/>
<protein>
    <recommendedName>
        <fullName evidence="3">Urease accessory protein UreF</fullName>
    </recommendedName>
</protein>
<keyword evidence="1 3" id="KW-0996">Nickel insertion</keyword>
<dbReference type="EMBL" id="QBMP01000115">
    <property type="protein sequence ID" value="PZO54409.1"/>
    <property type="molecule type" value="Genomic_DNA"/>
</dbReference>
<gene>
    <name evidence="3" type="primary">ureF</name>
    <name evidence="4" type="ORF">DCF15_11795</name>
</gene>